<dbReference type="InterPro" id="IPR053934">
    <property type="entry name" value="HTTM_dom"/>
</dbReference>
<feature type="transmembrane region" description="Helical" evidence="7">
    <location>
        <begin position="111"/>
        <end position="131"/>
    </location>
</feature>
<dbReference type="PANTHER" id="PTHR12639:SF7">
    <property type="entry name" value="HTTM DOMAIN-CONTAINING PROTEIN"/>
    <property type="match status" value="1"/>
</dbReference>
<feature type="transmembrane region" description="Helical" evidence="7">
    <location>
        <begin position="16"/>
        <end position="38"/>
    </location>
</feature>
<evidence type="ECO:0000256" key="1">
    <source>
        <dbReference type="ARBA" id="ARBA00004127"/>
    </source>
</evidence>
<feature type="transmembrane region" description="Helical" evidence="7">
    <location>
        <begin position="242"/>
        <end position="269"/>
    </location>
</feature>
<evidence type="ECO:0000313" key="10">
    <source>
        <dbReference type="Proteomes" id="UP000608754"/>
    </source>
</evidence>
<feature type="transmembrane region" description="Helical" evidence="7">
    <location>
        <begin position="203"/>
        <end position="230"/>
    </location>
</feature>
<keyword evidence="4 7" id="KW-0472">Membrane</keyword>
<evidence type="ECO:0000256" key="4">
    <source>
        <dbReference type="ARBA" id="ARBA00023136"/>
    </source>
</evidence>
<feature type="domain" description="HTTM-like" evidence="8">
    <location>
        <begin position="7"/>
        <end position="272"/>
    </location>
</feature>
<feature type="transmembrane region" description="Helical" evidence="7">
    <location>
        <begin position="75"/>
        <end position="99"/>
    </location>
</feature>
<dbReference type="EMBL" id="JADGIK010000008">
    <property type="protein sequence ID" value="MBF0598082.1"/>
    <property type="molecule type" value="Genomic_DNA"/>
</dbReference>
<dbReference type="Pfam" id="PF22777">
    <property type="entry name" value="VKGC_lumenal_dom"/>
    <property type="match status" value="1"/>
</dbReference>
<dbReference type="AlphaFoldDB" id="A0A8J7G746"/>
<dbReference type="InterPro" id="IPR053935">
    <property type="entry name" value="VKGC_lumenal_dom"/>
</dbReference>
<evidence type="ECO:0000256" key="6">
    <source>
        <dbReference type="ARBA" id="ARBA00023239"/>
    </source>
</evidence>
<name>A0A8J7G746_9FLAO</name>
<comment type="subcellular location">
    <subcellularLocation>
        <location evidence="1">Endomembrane system</location>
        <topology evidence="1">Multi-pass membrane protein</topology>
    </subcellularLocation>
</comment>
<dbReference type="InterPro" id="IPR011020">
    <property type="entry name" value="HTTM-like"/>
</dbReference>
<organism evidence="9 10">
    <name type="scientific">Faecalibacter rhinopitheci</name>
    <dbReference type="NCBI Taxonomy" id="2779678"/>
    <lineage>
        <taxon>Bacteria</taxon>
        <taxon>Pseudomonadati</taxon>
        <taxon>Bacteroidota</taxon>
        <taxon>Flavobacteriia</taxon>
        <taxon>Flavobacteriales</taxon>
        <taxon>Weeksellaceae</taxon>
        <taxon>Faecalibacter</taxon>
    </lineage>
</organism>
<evidence type="ECO:0000313" key="9">
    <source>
        <dbReference type="EMBL" id="MBF0598082.1"/>
    </source>
</evidence>
<evidence type="ECO:0000256" key="5">
    <source>
        <dbReference type="ARBA" id="ARBA00023157"/>
    </source>
</evidence>
<evidence type="ECO:0000259" key="8">
    <source>
        <dbReference type="SMART" id="SM00752"/>
    </source>
</evidence>
<dbReference type="InterPro" id="IPR007782">
    <property type="entry name" value="VKG_COase"/>
</dbReference>
<proteinExistence type="predicted"/>
<comment type="caution">
    <text evidence="9">The sequence shown here is derived from an EMBL/GenBank/DDBJ whole genome shotgun (WGS) entry which is preliminary data.</text>
</comment>
<accession>A0A8J7G746</accession>
<gene>
    <name evidence="9" type="ORF">IM532_11635</name>
</gene>
<feature type="transmembrane region" description="Helical" evidence="7">
    <location>
        <begin position="152"/>
        <end position="171"/>
    </location>
</feature>
<dbReference type="PANTHER" id="PTHR12639">
    <property type="entry name" value="VITAMIN K-DEPENDENT GAMMA-CARBOXYLASE"/>
    <property type="match status" value="1"/>
</dbReference>
<keyword evidence="5" id="KW-1015">Disulfide bond</keyword>
<keyword evidence="6" id="KW-0456">Lyase</keyword>
<evidence type="ECO:0000256" key="7">
    <source>
        <dbReference type="SAM" id="Phobius"/>
    </source>
</evidence>
<dbReference type="GO" id="GO:0012505">
    <property type="term" value="C:endomembrane system"/>
    <property type="evidence" value="ECO:0007669"/>
    <property type="project" value="UniProtKB-SubCell"/>
</dbReference>
<dbReference type="Pfam" id="PF05090">
    <property type="entry name" value="HTTM"/>
    <property type="match status" value="1"/>
</dbReference>
<dbReference type="GO" id="GO:0008488">
    <property type="term" value="F:gamma-glutamyl carboxylase activity"/>
    <property type="evidence" value="ECO:0007669"/>
    <property type="project" value="InterPro"/>
</dbReference>
<dbReference type="GO" id="GO:0019842">
    <property type="term" value="F:vitamin binding"/>
    <property type="evidence" value="ECO:0007669"/>
    <property type="project" value="TreeGrafter"/>
</dbReference>
<evidence type="ECO:0000256" key="2">
    <source>
        <dbReference type="ARBA" id="ARBA00022692"/>
    </source>
</evidence>
<keyword evidence="3 7" id="KW-1133">Transmembrane helix</keyword>
<sequence length="460" mass="54342">MFSEFLFRKIDNSSLAIFRIIFGLLIVAECWGAIYTGWVDVNFVEPKLTFTFIGFEWMNNLLGPNMIYYYGAMGLLGVFIAIGGLYRFSIIVFAIMWTLSYLMQKTSYNNHYYLFMLVTWLMTIIPAHHFFSLDSFMFPKLKRLTCKNWVRVILIIQLFIVYTFAAIAKLYPDWFNGVFLNGHFLKYSNILEHKYQLEGLAKIVGSITFAQVISILGFLFDLLIIPAMLWSKTRSIAIKCAFFFHIFNSLVFGIGIFPYFALAMMIFFYDPVKIQELVFKTKSFMMDRNDEDGLITTRRIVFSYLLMFYVIWQIYLPLRHYHIPGNVFWTEEGHRLSWRMMLRSRSNDTTVYVSVPDKKGKYQKREKVELSNYLSHKQASRVGSSADMIWQFSQYIKADYERKGIKDVKVFVDSKVSINRSEYYQYTNPDVNIANLKWSYFGHQLWIMPQPKELKLSFLD</sequence>
<keyword evidence="10" id="KW-1185">Reference proteome</keyword>
<feature type="transmembrane region" description="Helical" evidence="7">
    <location>
        <begin position="300"/>
        <end position="318"/>
    </location>
</feature>
<keyword evidence="2 7" id="KW-0812">Transmembrane</keyword>
<evidence type="ECO:0000256" key="3">
    <source>
        <dbReference type="ARBA" id="ARBA00022989"/>
    </source>
</evidence>
<dbReference type="SMART" id="SM00752">
    <property type="entry name" value="HTTM"/>
    <property type="match status" value="1"/>
</dbReference>
<dbReference type="RefSeq" id="WP_194183627.1">
    <property type="nucleotide sequence ID" value="NZ_JADGIK010000008.1"/>
</dbReference>
<reference evidence="9" key="1">
    <citation type="submission" date="2020-10" db="EMBL/GenBank/DDBJ databases">
        <authorList>
            <person name="Lu T."/>
            <person name="Wang Q."/>
            <person name="Han X."/>
        </authorList>
    </citation>
    <scope>NUCLEOTIDE SEQUENCE</scope>
    <source>
        <strain evidence="9">WQ 117</strain>
    </source>
</reference>
<protein>
    <submittedName>
        <fullName evidence="9">HTTM domain-containing protein</fullName>
    </submittedName>
</protein>
<dbReference type="Proteomes" id="UP000608754">
    <property type="component" value="Unassembled WGS sequence"/>
</dbReference>